<dbReference type="EMBL" id="JARTCD010000011">
    <property type="protein sequence ID" value="KAJ8660871.1"/>
    <property type="molecule type" value="Genomic_DNA"/>
</dbReference>
<evidence type="ECO:0008006" key="5">
    <source>
        <dbReference type="Google" id="ProtNLM"/>
    </source>
</evidence>
<protein>
    <recommendedName>
        <fullName evidence="5">Secreted protein</fullName>
    </recommendedName>
</protein>
<gene>
    <name evidence="3" type="ORF">O0I10_003515</name>
</gene>
<dbReference type="AlphaFoldDB" id="A0AAD7V9E8"/>
<accession>A0AAD7V9E8</accession>
<name>A0AAD7V9E8_9FUNG</name>
<evidence type="ECO:0000313" key="3">
    <source>
        <dbReference type="EMBL" id="KAJ8660871.1"/>
    </source>
</evidence>
<organism evidence="3 4">
    <name type="scientific">Lichtheimia ornata</name>
    <dbReference type="NCBI Taxonomy" id="688661"/>
    <lineage>
        <taxon>Eukaryota</taxon>
        <taxon>Fungi</taxon>
        <taxon>Fungi incertae sedis</taxon>
        <taxon>Mucoromycota</taxon>
        <taxon>Mucoromycotina</taxon>
        <taxon>Mucoromycetes</taxon>
        <taxon>Mucorales</taxon>
        <taxon>Lichtheimiaceae</taxon>
        <taxon>Lichtheimia</taxon>
    </lineage>
</organism>
<dbReference type="RefSeq" id="XP_058345784.1">
    <property type="nucleotide sequence ID" value="XM_058483585.1"/>
</dbReference>
<evidence type="ECO:0000256" key="1">
    <source>
        <dbReference type="SAM" id="MobiDB-lite"/>
    </source>
</evidence>
<dbReference type="GeneID" id="83210928"/>
<keyword evidence="2" id="KW-0732">Signal</keyword>
<evidence type="ECO:0000313" key="4">
    <source>
        <dbReference type="Proteomes" id="UP001234581"/>
    </source>
</evidence>
<reference evidence="3 4" key="1">
    <citation type="submission" date="2023-03" db="EMBL/GenBank/DDBJ databases">
        <title>Genome sequence of Lichtheimia ornata CBS 291.66.</title>
        <authorList>
            <person name="Mohabir J.T."/>
            <person name="Shea T.P."/>
            <person name="Kurbessoian T."/>
            <person name="Berby B."/>
            <person name="Fontaine J."/>
            <person name="Livny J."/>
            <person name="Gnirke A."/>
            <person name="Stajich J.E."/>
            <person name="Cuomo C.A."/>
        </authorList>
    </citation>
    <scope>NUCLEOTIDE SEQUENCE [LARGE SCALE GENOMIC DNA]</scope>
    <source>
        <strain evidence="3">CBS 291.66</strain>
    </source>
</reference>
<feature type="region of interest" description="Disordered" evidence="1">
    <location>
        <begin position="66"/>
        <end position="86"/>
    </location>
</feature>
<keyword evidence="4" id="KW-1185">Reference proteome</keyword>
<feature type="signal peptide" evidence="2">
    <location>
        <begin position="1"/>
        <end position="21"/>
    </location>
</feature>
<comment type="caution">
    <text evidence="3">The sequence shown here is derived from an EMBL/GenBank/DDBJ whole genome shotgun (WGS) entry which is preliminary data.</text>
</comment>
<sequence length="168" mass="19055">MKLSILAAVLLLSNIIQNVQADTDYFNKPVAASSFSPCQQVDFLLDKIDNDEDQIILAQLYKHEDIHKDEHGQEEENDDDDDDDNSADAAFVKTIRMWRGDDIGDENSDFSFSWIVPASLANGKYHVQIETKRVGSDTIEQGDTTRSRTFTILPNPDNTTNKNRCMRQ</sequence>
<feature type="compositionally biased region" description="Acidic residues" evidence="1">
    <location>
        <begin position="72"/>
        <end position="86"/>
    </location>
</feature>
<proteinExistence type="predicted"/>
<dbReference type="Proteomes" id="UP001234581">
    <property type="component" value="Unassembled WGS sequence"/>
</dbReference>
<feature type="chain" id="PRO_5041994002" description="Secreted protein" evidence="2">
    <location>
        <begin position="22"/>
        <end position="168"/>
    </location>
</feature>
<evidence type="ECO:0000256" key="2">
    <source>
        <dbReference type="SAM" id="SignalP"/>
    </source>
</evidence>